<dbReference type="Gene3D" id="3.30.300.20">
    <property type="match status" value="1"/>
</dbReference>
<name>A0A2M8KCJ5_9BACT</name>
<dbReference type="PANTHER" id="PTHR35800:SF1">
    <property type="entry name" value="RNA-BINDING PROTEIN KHPB"/>
    <property type="match status" value="1"/>
</dbReference>
<dbReference type="CDD" id="cd02644">
    <property type="entry name" value="R3H_jag"/>
    <property type="match status" value="1"/>
</dbReference>
<dbReference type="GO" id="GO:0003723">
    <property type="term" value="F:RNA binding"/>
    <property type="evidence" value="ECO:0007669"/>
    <property type="project" value="InterPro"/>
</dbReference>
<dbReference type="InterPro" id="IPR001374">
    <property type="entry name" value="R3H_dom"/>
</dbReference>
<dbReference type="PANTHER" id="PTHR35800">
    <property type="entry name" value="PROTEIN JAG"/>
    <property type="match status" value="1"/>
</dbReference>
<evidence type="ECO:0000313" key="2">
    <source>
        <dbReference type="EMBL" id="PJE57637.1"/>
    </source>
</evidence>
<dbReference type="Pfam" id="PF01424">
    <property type="entry name" value="R3H"/>
    <property type="match status" value="1"/>
</dbReference>
<dbReference type="EMBL" id="PFDX01000010">
    <property type="protein sequence ID" value="PJE57637.1"/>
    <property type="molecule type" value="Genomic_DNA"/>
</dbReference>
<protein>
    <recommendedName>
        <fullName evidence="1">R3H domain-containing protein</fullName>
    </recommendedName>
</protein>
<dbReference type="Gene3D" id="3.30.1370.50">
    <property type="entry name" value="R3H-like domain"/>
    <property type="match status" value="1"/>
</dbReference>
<dbReference type="AlphaFoldDB" id="A0A2M8KCJ5"/>
<dbReference type="Proteomes" id="UP000231648">
    <property type="component" value="Unassembled WGS sequence"/>
</dbReference>
<dbReference type="InterPro" id="IPR015946">
    <property type="entry name" value="KH_dom-like_a/b"/>
</dbReference>
<dbReference type="PROSITE" id="PS51061">
    <property type="entry name" value="R3H"/>
    <property type="match status" value="1"/>
</dbReference>
<feature type="domain" description="R3H" evidence="1">
    <location>
        <begin position="88"/>
        <end position="154"/>
    </location>
</feature>
<dbReference type="SMART" id="SM00393">
    <property type="entry name" value="R3H"/>
    <property type="match status" value="1"/>
</dbReference>
<dbReference type="InterPro" id="IPR036867">
    <property type="entry name" value="R3H_dom_sf"/>
</dbReference>
<comment type="caution">
    <text evidence="2">The sequence shown here is derived from an EMBL/GenBank/DDBJ whole genome shotgun (WGS) entry which is preliminary data.</text>
</comment>
<dbReference type="InterPro" id="IPR039247">
    <property type="entry name" value="KhpB"/>
</dbReference>
<organism evidence="2 3">
    <name type="scientific">Candidatus Portnoybacteria bacterium CG10_big_fil_rev_8_21_14_0_10_38_18</name>
    <dbReference type="NCBI Taxonomy" id="1974813"/>
    <lineage>
        <taxon>Bacteria</taxon>
        <taxon>Candidatus Portnoyibacteriota</taxon>
    </lineage>
</organism>
<dbReference type="InterPro" id="IPR034079">
    <property type="entry name" value="R3H_KhpB"/>
</dbReference>
<reference evidence="3" key="1">
    <citation type="submission" date="2017-09" db="EMBL/GenBank/DDBJ databases">
        <title>Depth-based differentiation of microbial function through sediment-hosted aquifers and enrichment of novel symbionts in the deep terrestrial subsurface.</title>
        <authorList>
            <person name="Probst A.J."/>
            <person name="Ladd B."/>
            <person name="Jarett J.K."/>
            <person name="Geller-Mcgrath D.E."/>
            <person name="Sieber C.M.K."/>
            <person name="Emerson J.B."/>
            <person name="Anantharaman K."/>
            <person name="Thomas B.C."/>
            <person name="Malmstrom R."/>
            <person name="Stieglmeier M."/>
            <person name="Klingl A."/>
            <person name="Woyke T."/>
            <person name="Ryan C.M."/>
            <person name="Banfield J.F."/>
        </authorList>
    </citation>
    <scope>NUCLEOTIDE SEQUENCE [LARGE SCALE GENOMIC DNA]</scope>
</reference>
<gene>
    <name evidence="2" type="ORF">COU82_00830</name>
</gene>
<proteinExistence type="predicted"/>
<evidence type="ECO:0000259" key="1">
    <source>
        <dbReference type="PROSITE" id="PS51061"/>
    </source>
</evidence>
<sequence length="154" mass="18023">MEKIKKIVEEFLGAMTINEARVAVKKDNSLKDKELLKVEIELSPKEAKYFFAENALGLNAFQRILRMLVFRDNPSQAVLVADMNNYREEREKFLSELAVKVAQRVRRTKKPVTLEPMSAYERRFIHLKLAEQPDIVTESIGEEPERRIMVRLYP</sequence>
<accession>A0A2M8KCJ5</accession>
<dbReference type="SUPFAM" id="SSF82708">
    <property type="entry name" value="R3H domain"/>
    <property type="match status" value="1"/>
</dbReference>
<evidence type="ECO:0000313" key="3">
    <source>
        <dbReference type="Proteomes" id="UP000231648"/>
    </source>
</evidence>